<keyword evidence="3 6" id="KW-1133">Transmembrane helix</keyword>
<evidence type="ECO:0000259" key="7">
    <source>
        <dbReference type="Pfam" id="PF04357"/>
    </source>
</evidence>
<organism evidence="8 9">
    <name type="scientific">Taibaiella soli</name>
    <dbReference type="NCBI Taxonomy" id="1649169"/>
    <lineage>
        <taxon>Bacteria</taxon>
        <taxon>Pseudomonadati</taxon>
        <taxon>Bacteroidota</taxon>
        <taxon>Chitinophagia</taxon>
        <taxon>Chitinophagales</taxon>
        <taxon>Chitinophagaceae</taxon>
        <taxon>Taibaiella</taxon>
    </lineage>
</organism>
<feature type="region of interest" description="Disordered" evidence="5">
    <location>
        <begin position="1664"/>
        <end position="1691"/>
    </location>
</feature>
<dbReference type="InterPro" id="IPR052894">
    <property type="entry name" value="AsmA-related"/>
</dbReference>
<evidence type="ECO:0000256" key="3">
    <source>
        <dbReference type="ARBA" id="ARBA00022989"/>
    </source>
</evidence>
<dbReference type="Pfam" id="PF04357">
    <property type="entry name" value="TamB"/>
    <property type="match status" value="1"/>
</dbReference>
<dbReference type="Pfam" id="PF05359">
    <property type="entry name" value="DUF748"/>
    <property type="match status" value="1"/>
</dbReference>
<keyword evidence="4 6" id="KW-0472">Membrane</keyword>
<comment type="caution">
    <text evidence="8">The sequence shown here is derived from an EMBL/GenBank/DDBJ whole genome shotgun (WGS) entry which is preliminary data.</text>
</comment>
<proteinExistence type="predicted"/>
<dbReference type="GO" id="GO:0005886">
    <property type="term" value="C:plasma membrane"/>
    <property type="evidence" value="ECO:0007669"/>
    <property type="project" value="InterPro"/>
</dbReference>
<dbReference type="GO" id="GO:0009306">
    <property type="term" value="P:protein secretion"/>
    <property type="evidence" value="ECO:0007669"/>
    <property type="project" value="InterPro"/>
</dbReference>
<dbReference type="InterPro" id="IPR007452">
    <property type="entry name" value="TamB_C"/>
</dbReference>
<feature type="compositionally biased region" description="Basic and acidic residues" evidence="5">
    <location>
        <begin position="1669"/>
        <end position="1681"/>
    </location>
</feature>
<dbReference type="OrthoDB" id="9811276at2"/>
<feature type="transmembrane region" description="Helical" evidence="6">
    <location>
        <begin position="7"/>
        <end position="26"/>
    </location>
</feature>
<dbReference type="PANTHER" id="PTHR30441">
    <property type="entry name" value="DUF748 DOMAIN-CONTAINING PROTEIN"/>
    <property type="match status" value="1"/>
</dbReference>
<keyword evidence="2 6" id="KW-0812">Transmembrane</keyword>
<comment type="subcellular location">
    <subcellularLocation>
        <location evidence="1">Membrane</location>
        <topology evidence="1">Single-pass membrane protein</topology>
    </subcellularLocation>
</comment>
<evidence type="ECO:0000256" key="4">
    <source>
        <dbReference type="ARBA" id="ARBA00023136"/>
    </source>
</evidence>
<accession>A0A2W2AKS7</accession>
<dbReference type="GO" id="GO:0090313">
    <property type="term" value="P:regulation of protein targeting to membrane"/>
    <property type="evidence" value="ECO:0007669"/>
    <property type="project" value="TreeGrafter"/>
</dbReference>
<dbReference type="EMBL" id="QKTW01000016">
    <property type="protein sequence ID" value="PZF72880.1"/>
    <property type="molecule type" value="Genomic_DNA"/>
</dbReference>
<evidence type="ECO:0000256" key="1">
    <source>
        <dbReference type="ARBA" id="ARBA00004167"/>
    </source>
</evidence>
<protein>
    <recommendedName>
        <fullName evidence="7">Translocation and assembly module TamB C-terminal domain-containing protein</fullName>
    </recommendedName>
</protein>
<sequence length="1691" mass="186850">MRKFFKIVGYVIGSILLLLIGVVIWLQTPSGKNFVRKQAVAFLTKKLKTEVYIGAINYRLPKMIELDSVLFKDQAKDTLLAAAKLRVDINMLALISSKVVVQQLELEGLNAHIYRHAPDTNYNFAYIIHAFVGEPKTPSPAEAKKVNDTSSLKFDVDKINFDNIRIRFDDETAGMKLAVKLDQLRLTLRKIDLTKMDFGIKKLAVSGLQTSFYQDTSYLPPSTDTSAGADFHLAADEIEIDKTTFTYGDNLSKFLFDINVGRLALKPKEFSLKKQFIDLSSLQLANTAVKIWMGKTAPKKTATVTPDTASSSNWRVQLTEGKLNNVSYVMDDENSPKQKSGMDYMHLNAQNLNLDAEDLLYTSDTISGNIKHLSVKEKSGFDLRELKTQFAYYSKGAYLRNLLLQTDQTVIQNYIQIGYASLTALQKNMQAMQLKINVQKSVVGVKDILIFMPSMADYDLIRKNKNGHLKLDAVLQGTLGNLAIDKFNLSGLGRTEVAMKGKLLGVPDANRIAYDFNIQKLQSSRTDLESFLPKSVNDQIRLPDAFGLTGRVTGTTKDYKMQLMFMSTDGKAYLNGYVLMSPGKNRERYDLYLRTDALNLGRILKQEQNLGKITSTFSVKGSSFDVHSMTANVKGGIQSATIKGYTYTGITLDGNVAAKKGNVHFVSTDKNAKFSLVANADFGNKYPGFVADLNVDSIDMQAIGFSTTESRIRGIVHADVPVLNVDYPQGVITMRDLVIVNDGQRFFQDSLYVASTPQDSLNHIKIDLRVLQANIDGHLALSQIGNVVQDHLNRHYTVKKIVDVKNKKQVKIVPVKVPDNYDLTLNAFMVDGPLIHTLAPGLTRVDTLKIAGRLDPKTMKLNASLARLNYASNRIRGVKANIEEADSSLNYDVVVARFSRGNLRLVNTTLKGSLTSDEITAALNVQDTAKKDRFALSAKMSQDGDDRTITLGNRLLLNYEEWSVKEGNKFVIGPKGFYAQGIDISHEKELLSINSKAATYNAPMSIDINNFRIANVTGIISSPDTLLADGVVSGTVDLNQISPDLMMAADLKIHNLTVLNDTIGDLTAKAESKNANSINTSVAITGYGNDIQLDGMYYIQPVDGNNFDFQLKMNALALKSMESLAGGQIKNSSGFLRGNLAIKGTTDAPKITGTLNTDKLETTVTMLNADFHMPGEKINFDEKGIQFDKFRILDSAGNAFTINGYVLTEDYSNMNLDLQLTAKKWRALHSQAKDNKLFYGDVYLSSKLHITGPLSAIDVDGDLGILNGTNFTLALPDKDPEIEKGNGVVVFINPRDKGRNRILLPKTDTIKRAKVSPGSGINVNVNIEDNAQFNVIVDQGTGDRLTVKGKASLNASVTAGGVVGLTGEYELKSGSYQLHYNMLNRTFNIKPGSMITFAGDPIDGTRLDITAVYVAQAAPYDLVAKQVPDQSQLNYYKQRLPFDVDLILKGQIMQPEISFDIELPEGKNYRLSSDGVDLVRNRLTQLRTEPSEMNKQVFALLILNSFVGEDPLSSGAGGSVEFAAKQSVSSFISDQLNRYASSLVKGVDLSVDLATQEDYTSGERAERTDLNIAASKSLLNDRLTVTVGNNFELSGPQSSNNQQASLIPGNLSADYKLTTDGRYNVRVYRTDQDAGALEGYVTETGVNFIVNLDYNRFKNLFNRKKRQRQREEQKKLMDQKTNDTTNAQQKK</sequence>
<evidence type="ECO:0000256" key="2">
    <source>
        <dbReference type="ARBA" id="ARBA00022692"/>
    </source>
</evidence>
<evidence type="ECO:0000256" key="6">
    <source>
        <dbReference type="SAM" id="Phobius"/>
    </source>
</evidence>
<dbReference type="RefSeq" id="WP_110998913.1">
    <property type="nucleotide sequence ID" value="NZ_QKTW01000016.1"/>
</dbReference>
<reference evidence="8 9" key="1">
    <citation type="submission" date="2018-06" db="EMBL/GenBank/DDBJ databases">
        <title>Mucibacter soli gen. nov., sp. nov., a new member of the family Chitinophagaceae producing mucin.</title>
        <authorList>
            <person name="Kim M.-K."/>
            <person name="Park S."/>
            <person name="Kim T.-S."/>
            <person name="Joung Y."/>
            <person name="Han J.-H."/>
            <person name="Kim S.B."/>
        </authorList>
    </citation>
    <scope>NUCLEOTIDE SEQUENCE [LARGE SCALE GENOMIC DNA]</scope>
    <source>
        <strain evidence="8 9">R1-15</strain>
    </source>
</reference>
<evidence type="ECO:0000313" key="9">
    <source>
        <dbReference type="Proteomes" id="UP000248745"/>
    </source>
</evidence>
<dbReference type="Proteomes" id="UP000248745">
    <property type="component" value="Unassembled WGS sequence"/>
</dbReference>
<dbReference type="PANTHER" id="PTHR30441:SF8">
    <property type="entry name" value="DUF748 DOMAIN-CONTAINING PROTEIN"/>
    <property type="match status" value="1"/>
</dbReference>
<gene>
    <name evidence="8" type="ORF">DN068_10735</name>
</gene>
<feature type="compositionally biased region" description="Polar residues" evidence="5">
    <location>
        <begin position="1682"/>
        <end position="1691"/>
    </location>
</feature>
<name>A0A2W2AKS7_9BACT</name>
<keyword evidence="9" id="KW-1185">Reference proteome</keyword>
<dbReference type="InterPro" id="IPR008023">
    <property type="entry name" value="DUF748"/>
</dbReference>
<evidence type="ECO:0000313" key="8">
    <source>
        <dbReference type="EMBL" id="PZF72880.1"/>
    </source>
</evidence>
<evidence type="ECO:0000256" key="5">
    <source>
        <dbReference type="SAM" id="MobiDB-lite"/>
    </source>
</evidence>
<feature type="domain" description="Translocation and assembly module TamB C-terminal" evidence="7">
    <location>
        <begin position="1190"/>
        <end position="1637"/>
    </location>
</feature>